<evidence type="ECO:0000256" key="3">
    <source>
        <dbReference type="ARBA" id="ARBA00022980"/>
    </source>
</evidence>
<keyword evidence="4" id="KW-0805">Transcription regulation</keyword>
<evidence type="ECO:0000256" key="8">
    <source>
        <dbReference type="ARBA" id="ARBA00035185"/>
    </source>
</evidence>
<evidence type="ECO:0000256" key="5">
    <source>
        <dbReference type="ARBA" id="ARBA00023128"/>
    </source>
</evidence>
<accession>A0A8H2VG21</accession>
<keyword evidence="5" id="KW-0496">Mitochondrion</keyword>
<dbReference type="EMBL" id="CAEFZW010000005">
    <property type="protein sequence ID" value="CAB4254959.1"/>
    <property type="molecule type" value="Genomic_DNA"/>
</dbReference>
<evidence type="ECO:0000256" key="9">
    <source>
        <dbReference type="ARBA" id="ARBA00035511"/>
    </source>
</evidence>
<evidence type="ECO:0000256" key="6">
    <source>
        <dbReference type="ARBA" id="ARBA00023163"/>
    </source>
</evidence>
<dbReference type="PANTHER" id="PTHR28184:SF1">
    <property type="entry name" value="LARGE RIBOSOMAL SUBUNIT PROTEIN ML67"/>
    <property type="match status" value="1"/>
</dbReference>
<gene>
    <name evidence="10" type="ORF">KABA2_05S05148</name>
</gene>
<dbReference type="RefSeq" id="XP_041406803.1">
    <property type="nucleotide sequence ID" value="XM_041550869.1"/>
</dbReference>
<evidence type="ECO:0000313" key="11">
    <source>
        <dbReference type="Proteomes" id="UP000644660"/>
    </source>
</evidence>
<comment type="caution">
    <text evidence="10">The sequence shown here is derived from an EMBL/GenBank/DDBJ whole genome shotgun (WGS) entry which is preliminary data.</text>
</comment>
<reference evidence="10 11" key="1">
    <citation type="submission" date="2020-05" db="EMBL/GenBank/DDBJ databases">
        <authorList>
            <person name="Casaregola S."/>
            <person name="Devillers H."/>
            <person name="Grondin C."/>
        </authorList>
    </citation>
    <scope>NUCLEOTIDE SEQUENCE [LARGE SCALE GENOMIC DNA]</scope>
    <source>
        <strain evidence="10 11">CLIB 1767</strain>
    </source>
</reference>
<evidence type="ECO:0000256" key="1">
    <source>
        <dbReference type="ARBA" id="ARBA00004173"/>
    </source>
</evidence>
<dbReference type="PANTHER" id="PTHR28184">
    <property type="entry name" value="MITOCHONDRIAL HOMOLOGOUS RECOMBINATION PROTEIN 1"/>
    <property type="match status" value="1"/>
</dbReference>
<dbReference type="GO" id="GO:0003735">
    <property type="term" value="F:structural constituent of ribosome"/>
    <property type="evidence" value="ECO:0007669"/>
    <property type="project" value="TreeGrafter"/>
</dbReference>
<comment type="subcellular location">
    <subcellularLocation>
        <location evidence="1">Mitochondrion</location>
    </subcellularLocation>
</comment>
<dbReference type="InterPro" id="IPR024629">
    <property type="entry name" value="Ribosomal_mL67"/>
</dbReference>
<protein>
    <recommendedName>
        <fullName evidence="8">Large ribosomal subunit protein mL67</fullName>
    </recommendedName>
    <alternativeName>
        <fullName evidence="9">Mitochondrial homologous recombination protein 1</fullName>
    </alternativeName>
</protein>
<evidence type="ECO:0000256" key="4">
    <source>
        <dbReference type="ARBA" id="ARBA00023015"/>
    </source>
</evidence>
<dbReference type="OrthoDB" id="5333655at2759"/>
<comment type="similarity">
    <text evidence="2">Belongs to the mitochondrion-specific ribosomal protein mL67 family.</text>
</comment>
<evidence type="ECO:0000256" key="7">
    <source>
        <dbReference type="ARBA" id="ARBA00023274"/>
    </source>
</evidence>
<dbReference type="Pfam" id="PF12829">
    <property type="entry name" value="Mhr1"/>
    <property type="match status" value="1"/>
</dbReference>
<keyword evidence="6" id="KW-0804">Transcription</keyword>
<evidence type="ECO:0000256" key="2">
    <source>
        <dbReference type="ARBA" id="ARBA00010741"/>
    </source>
</evidence>
<dbReference type="Proteomes" id="UP000644660">
    <property type="component" value="Unassembled WGS sequence"/>
</dbReference>
<dbReference type="GO" id="GO:0000150">
    <property type="term" value="F:DNA strand exchange activity"/>
    <property type="evidence" value="ECO:0007669"/>
    <property type="project" value="InterPro"/>
</dbReference>
<dbReference type="GeneID" id="64857984"/>
<dbReference type="GO" id="GO:0005739">
    <property type="term" value="C:mitochondrion"/>
    <property type="evidence" value="ECO:0007669"/>
    <property type="project" value="UniProtKB-SubCell"/>
</dbReference>
<sequence>MSSKSLVNKGVSRFRPAQWLQEKGLAPHVYLFRNLEKGQVVYSQMPLVSQRQIDTLFVRPNWDNKKPSTRRDLWKCMAVVRVPSHSTAVQLFQNLSRLRYMRDVLYARENDKLRKKNEMGRVWYSGHFRPGFAQEAVADLKESLLKLDDKPGEATIFWEDPWRMGDLEKYWTPELPNVKHEKIDRNCNVSREESQILKELAQQTLESMNTKNQEV</sequence>
<keyword evidence="11" id="KW-1185">Reference proteome</keyword>
<proteinExistence type="inferred from homology"/>
<name>A0A8H2VG21_9SACH</name>
<dbReference type="GO" id="GO:0003697">
    <property type="term" value="F:single-stranded DNA binding"/>
    <property type="evidence" value="ECO:0007669"/>
    <property type="project" value="InterPro"/>
</dbReference>
<evidence type="ECO:0000313" key="10">
    <source>
        <dbReference type="EMBL" id="CAB4254959.1"/>
    </source>
</evidence>
<organism evidence="10 11">
    <name type="scientific">Maudiozyma barnettii</name>
    <dbReference type="NCBI Taxonomy" id="61262"/>
    <lineage>
        <taxon>Eukaryota</taxon>
        <taxon>Fungi</taxon>
        <taxon>Dikarya</taxon>
        <taxon>Ascomycota</taxon>
        <taxon>Saccharomycotina</taxon>
        <taxon>Saccharomycetes</taxon>
        <taxon>Saccharomycetales</taxon>
        <taxon>Saccharomycetaceae</taxon>
        <taxon>Maudiozyma</taxon>
    </lineage>
</organism>
<keyword evidence="7" id="KW-0687">Ribonucleoprotein</keyword>
<dbReference type="GO" id="GO:0005840">
    <property type="term" value="C:ribosome"/>
    <property type="evidence" value="ECO:0007669"/>
    <property type="project" value="UniProtKB-KW"/>
</dbReference>
<keyword evidence="3" id="KW-0689">Ribosomal protein</keyword>
<dbReference type="AlphaFoldDB" id="A0A8H2VG21"/>
<dbReference type="GO" id="GO:1990904">
    <property type="term" value="C:ribonucleoprotein complex"/>
    <property type="evidence" value="ECO:0007669"/>
    <property type="project" value="UniProtKB-KW"/>
</dbReference>